<feature type="signal peptide" evidence="1">
    <location>
        <begin position="1"/>
        <end position="21"/>
    </location>
</feature>
<dbReference type="EMBL" id="JAVHNS010000004">
    <property type="protein sequence ID" value="KAK6357868.1"/>
    <property type="molecule type" value="Genomic_DNA"/>
</dbReference>
<accession>A0AAV9V8C0</accession>
<evidence type="ECO:0000313" key="3">
    <source>
        <dbReference type="Proteomes" id="UP001373714"/>
    </source>
</evidence>
<protein>
    <submittedName>
        <fullName evidence="2">Uncharacterized protein</fullName>
    </submittedName>
</protein>
<dbReference type="Proteomes" id="UP001373714">
    <property type="component" value="Unassembled WGS sequence"/>
</dbReference>
<feature type="chain" id="PRO_5043754346" evidence="1">
    <location>
        <begin position="22"/>
        <end position="141"/>
    </location>
</feature>
<dbReference type="AlphaFoldDB" id="A0AAV9V8C0"/>
<comment type="caution">
    <text evidence="2">The sequence shown here is derived from an EMBL/GenBank/DDBJ whole genome shotgun (WGS) entry which is preliminary data.</text>
</comment>
<sequence length="141" mass="15416">MKLSILSVATIFLAAATGVTSAPLEEVVKANQLDARQSETLNVAVFSKSNFGGFMDNVTVTFGKCRSLPKGLRDNVVSAKWQGDYECRFFRQSDCQGVSDANDIETQATGDGGAIQVTRPFIKKLRVLVRNHARSVRCKRS</sequence>
<gene>
    <name evidence="2" type="ORF">TWF730_007225</name>
</gene>
<name>A0AAV9V8C0_9PEZI</name>
<keyword evidence="1" id="KW-0732">Signal</keyword>
<reference evidence="2 3" key="1">
    <citation type="submission" date="2019-10" db="EMBL/GenBank/DDBJ databases">
        <authorList>
            <person name="Palmer J.M."/>
        </authorList>
    </citation>
    <scope>NUCLEOTIDE SEQUENCE [LARGE SCALE GENOMIC DNA]</scope>
    <source>
        <strain evidence="2 3">TWF730</strain>
    </source>
</reference>
<proteinExistence type="predicted"/>
<evidence type="ECO:0000313" key="2">
    <source>
        <dbReference type="EMBL" id="KAK6357868.1"/>
    </source>
</evidence>
<evidence type="ECO:0000256" key="1">
    <source>
        <dbReference type="SAM" id="SignalP"/>
    </source>
</evidence>
<organism evidence="2 3">
    <name type="scientific">Orbilia blumenaviensis</name>
    <dbReference type="NCBI Taxonomy" id="1796055"/>
    <lineage>
        <taxon>Eukaryota</taxon>
        <taxon>Fungi</taxon>
        <taxon>Dikarya</taxon>
        <taxon>Ascomycota</taxon>
        <taxon>Pezizomycotina</taxon>
        <taxon>Orbiliomycetes</taxon>
        <taxon>Orbiliales</taxon>
        <taxon>Orbiliaceae</taxon>
        <taxon>Orbilia</taxon>
    </lineage>
</organism>
<keyword evidence="3" id="KW-1185">Reference proteome</keyword>